<dbReference type="HOGENOM" id="CLU_154358_0_0_6"/>
<organism evidence="1 2">
    <name type="scientific">Acinetobacter rudis CIP 110305</name>
    <dbReference type="NCBI Taxonomy" id="421052"/>
    <lineage>
        <taxon>Bacteria</taxon>
        <taxon>Pseudomonadati</taxon>
        <taxon>Pseudomonadota</taxon>
        <taxon>Gammaproteobacteria</taxon>
        <taxon>Moraxellales</taxon>
        <taxon>Moraxellaceae</taxon>
        <taxon>Acinetobacter</taxon>
    </lineage>
</organism>
<dbReference type="EMBL" id="ATGI01000032">
    <property type="protein sequence ID" value="EPF71358.1"/>
    <property type="molecule type" value="Genomic_DNA"/>
</dbReference>
<accession>S3MY85</accession>
<dbReference type="eggNOG" id="ENOG5031REY">
    <property type="taxonomic scope" value="Bacteria"/>
</dbReference>
<gene>
    <name evidence="1" type="ORF">F945_02387</name>
</gene>
<evidence type="ECO:0000313" key="2">
    <source>
        <dbReference type="Proteomes" id="UP000014568"/>
    </source>
</evidence>
<reference evidence="1 2" key="1">
    <citation type="submission" date="2013-06" db="EMBL/GenBank/DDBJ databases">
        <title>The Genome Sequence of Acinetobacter rudis CIP 110305.</title>
        <authorList>
            <consortium name="The Broad Institute Genome Sequencing Platform"/>
            <consortium name="The Broad Institute Genome Sequencing Center for Infectious Disease"/>
            <person name="Cerqueira G."/>
            <person name="Feldgarden M."/>
            <person name="Courvalin P."/>
            <person name="Perichon B."/>
            <person name="Grillot-Courvalin C."/>
            <person name="Clermont D."/>
            <person name="Rocha E."/>
            <person name="Yoon E.-J."/>
            <person name="Nemec A."/>
            <person name="Young S.K."/>
            <person name="Zeng Q."/>
            <person name="Gargeya S."/>
            <person name="Fitzgerald M."/>
            <person name="Abouelleil A."/>
            <person name="Alvarado L."/>
            <person name="Berlin A.M."/>
            <person name="Chapman S.B."/>
            <person name="Dewar J."/>
            <person name="Goldberg J."/>
            <person name="Griggs A."/>
            <person name="Gujja S."/>
            <person name="Hansen M."/>
            <person name="Howarth C."/>
            <person name="Imamovic A."/>
            <person name="Larimer J."/>
            <person name="McCowan C."/>
            <person name="Murphy C."/>
            <person name="Pearson M."/>
            <person name="Priest M."/>
            <person name="Roberts A."/>
            <person name="Saif S."/>
            <person name="Shea T."/>
            <person name="Sykes S."/>
            <person name="Wortman J."/>
            <person name="Nusbaum C."/>
            <person name="Birren B."/>
        </authorList>
    </citation>
    <scope>NUCLEOTIDE SEQUENCE [LARGE SCALE GENOMIC DNA]</scope>
    <source>
        <strain evidence="1 2">CIP 110305</strain>
    </source>
</reference>
<name>S3MY85_9GAMM</name>
<dbReference type="Proteomes" id="UP000014568">
    <property type="component" value="Unassembled WGS sequence"/>
</dbReference>
<dbReference type="PATRIC" id="fig|421052.3.peg.2331"/>
<dbReference type="OrthoDB" id="6698127at2"/>
<evidence type="ECO:0000313" key="1">
    <source>
        <dbReference type="EMBL" id="EPF71358.1"/>
    </source>
</evidence>
<sequence>MPFQLLQVDHSQNNLHCPYCKNTVIDSTAEEYIQPCAHTLFVAMDLSFEYVSDTFEASLGRSVDDIHAHDDQLNIFQEISQSNYPEFVIYQMDLGIHELSRYIGFSAQAVA</sequence>
<protein>
    <submittedName>
        <fullName evidence="1">Uncharacterized protein</fullName>
    </submittedName>
</protein>
<proteinExistence type="predicted"/>
<comment type="caution">
    <text evidence="1">The sequence shown here is derived from an EMBL/GenBank/DDBJ whole genome shotgun (WGS) entry which is preliminary data.</text>
</comment>
<keyword evidence="2" id="KW-1185">Reference proteome</keyword>
<dbReference type="RefSeq" id="WP_016656789.1">
    <property type="nucleotide sequence ID" value="NZ_KE340353.1"/>
</dbReference>
<dbReference type="AlphaFoldDB" id="S3MY85"/>